<dbReference type="Pfam" id="PF03313">
    <property type="entry name" value="SDH_alpha"/>
    <property type="match status" value="1"/>
</dbReference>
<dbReference type="InterPro" id="IPR051318">
    <property type="entry name" value="Fe-S_L-Ser"/>
</dbReference>
<dbReference type="PANTHER" id="PTHR30182">
    <property type="entry name" value="L-SERINE DEHYDRATASE"/>
    <property type="match status" value="1"/>
</dbReference>
<evidence type="ECO:0000256" key="11">
    <source>
        <dbReference type="ARBA" id="ARBA00041766"/>
    </source>
</evidence>
<evidence type="ECO:0000256" key="2">
    <source>
        <dbReference type="ARBA" id="ARBA00004742"/>
    </source>
</evidence>
<dbReference type="InterPro" id="IPR005130">
    <property type="entry name" value="Ser_deHydtase-like_asu"/>
</dbReference>
<comment type="caution">
    <text evidence="14">The sequence shown here is derived from an EMBL/GenBank/DDBJ whole genome shotgun (WGS) entry which is preliminary data.</text>
</comment>
<evidence type="ECO:0000256" key="10">
    <source>
        <dbReference type="ARBA" id="ARBA00023239"/>
    </source>
</evidence>
<keyword evidence="10" id="KW-0456">Lyase</keyword>
<evidence type="ECO:0000256" key="7">
    <source>
        <dbReference type="ARBA" id="ARBA00022723"/>
    </source>
</evidence>
<keyword evidence="15" id="KW-1185">Reference proteome</keyword>
<comment type="pathway">
    <text evidence="2">Carbohydrate biosynthesis; gluconeogenesis.</text>
</comment>
<comment type="similarity">
    <text evidence="3">Belongs to the iron-sulfur dependent L-serine dehydratase family.</text>
</comment>
<organism evidence="14 15">
    <name type="scientific">Streptococcus ictaluri 707-05</name>
    <dbReference type="NCBI Taxonomy" id="764299"/>
    <lineage>
        <taxon>Bacteria</taxon>
        <taxon>Bacillati</taxon>
        <taxon>Bacillota</taxon>
        <taxon>Bacilli</taxon>
        <taxon>Lactobacillales</taxon>
        <taxon>Streptococcaceae</taxon>
        <taxon>Streptococcus</taxon>
    </lineage>
</organism>
<evidence type="ECO:0000256" key="8">
    <source>
        <dbReference type="ARBA" id="ARBA00023004"/>
    </source>
</evidence>
<evidence type="ECO:0000256" key="6">
    <source>
        <dbReference type="ARBA" id="ARBA00022485"/>
    </source>
</evidence>
<evidence type="ECO:0000259" key="13">
    <source>
        <dbReference type="Pfam" id="PF03313"/>
    </source>
</evidence>
<keyword evidence="8" id="KW-0408">Iron</keyword>
<dbReference type="GO" id="GO:0046872">
    <property type="term" value="F:metal ion binding"/>
    <property type="evidence" value="ECO:0007669"/>
    <property type="project" value="UniProtKB-KW"/>
</dbReference>
<dbReference type="EMBL" id="AEUX02000003">
    <property type="protein sequence ID" value="EHI70470.1"/>
    <property type="molecule type" value="Genomic_DNA"/>
</dbReference>
<evidence type="ECO:0000256" key="4">
    <source>
        <dbReference type="ARBA" id="ARBA00012093"/>
    </source>
</evidence>
<comment type="cofactor">
    <cofactor evidence="1">
        <name>[4Fe-4S] cluster</name>
        <dbReference type="ChEBI" id="CHEBI:49883"/>
    </cofactor>
</comment>
<comment type="catalytic activity">
    <reaction evidence="12">
        <text>L-serine = pyruvate + NH4(+)</text>
        <dbReference type="Rhea" id="RHEA:19169"/>
        <dbReference type="ChEBI" id="CHEBI:15361"/>
        <dbReference type="ChEBI" id="CHEBI:28938"/>
        <dbReference type="ChEBI" id="CHEBI:33384"/>
        <dbReference type="EC" id="4.3.1.17"/>
    </reaction>
</comment>
<dbReference type="GO" id="GO:0051539">
    <property type="term" value="F:4 iron, 4 sulfur cluster binding"/>
    <property type="evidence" value="ECO:0007669"/>
    <property type="project" value="UniProtKB-KW"/>
</dbReference>
<keyword evidence="9" id="KW-0411">Iron-sulfur</keyword>
<protein>
    <recommendedName>
        <fullName evidence="4">L-serine ammonia-lyase</fullName>
        <ecNumber evidence="4">4.3.1.17</ecNumber>
    </recommendedName>
    <alternativeName>
        <fullName evidence="11">L-serine deaminase</fullName>
    </alternativeName>
</protein>
<dbReference type="Proteomes" id="UP000003330">
    <property type="component" value="Unassembled WGS sequence"/>
</dbReference>
<feature type="domain" description="Serine dehydratase-like alpha subunit" evidence="13">
    <location>
        <begin position="19"/>
        <end position="183"/>
    </location>
</feature>
<evidence type="ECO:0000313" key="14">
    <source>
        <dbReference type="EMBL" id="EHI70470.1"/>
    </source>
</evidence>
<sequence length="207" mass="21839">MFYTIEELVQQAEDQFNGNVAELMIATEIEMTGRSREDIIAIMSRNLQVMKESIVTGLTSSKSISGLTGGDALKMDQYIKKGKSLSDTTILTAVRNAISVNELNAKMGLVCATPTAGSAGCLPAVLATAIDKLELTEAEQLDFLFTAGAFGLVIGNNASISGAEGGCQAEVGSASAMSAAALLLKLQEELPFKQVKPLLLSLKIYLD</sequence>
<dbReference type="EC" id="4.3.1.17" evidence="4"/>
<keyword evidence="7" id="KW-0479">Metal-binding</keyword>
<keyword evidence="5" id="KW-0312">Gluconeogenesis</keyword>
<evidence type="ECO:0000256" key="5">
    <source>
        <dbReference type="ARBA" id="ARBA00022432"/>
    </source>
</evidence>
<keyword evidence="6" id="KW-0004">4Fe-4S</keyword>
<evidence type="ECO:0000256" key="3">
    <source>
        <dbReference type="ARBA" id="ARBA00008636"/>
    </source>
</evidence>
<proteinExistence type="inferred from homology"/>
<evidence type="ECO:0000256" key="12">
    <source>
        <dbReference type="ARBA" id="ARBA00049406"/>
    </source>
</evidence>
<dbReference type="GO" id="GO:0003941">
    <property type="term" value="F:L-serine ammonia-lyase activity"/>
    <property type="evidence" value="ECO:0007669"/>
    <property type="project" value="UniProtKB-EC"/>
</dbReference>
<evidence type="ECO:0000313" key="15">
    <source>
        <dbReference type="Proteomes" id="UP000003330"/>
    </source>
</evidence>
<evidence type="ECO:0000256" key="9">
    <source>
        <dbReference type="ARBA" id="ARBA00023014"/>
    </source>
</evidence>
<reference evidence="14 15" key="1">
    <citation type="journal article" date="2014" name="Int. J. Syst. Evol. Microbiol.">
        <title>Phylogenomics and the dynamic genome evolution of the genus Streptococcus.</title>
        <authorList>
            <consortium name="The Broad Institute Genome Sequencing Platform"/>
            <person name="Richards V.P."/>
            <person name="Palmer S.R."/>
            <person name="Pavinski Bitar P.D."/>
            <person name="Qin X."/>
            <person name="Weinstock G.M."/>
            <person name="Highlander S.K."/>
            <person name="Town C.D."/>
            <person name="Burne R.A."/>
            <person name="Stanhope M.J."/>
        </authorList>
    </citation>
    <scope>NUCLEOTIDE SEQUENCE [LARGE SCALE GENOMIC DNA]</scope>
    <source>
        <strain evidence="14 15">707-05</strain>
    </source>
</reference>
<dbReference type="AlphaFoldDB" id="G5K0N3"/>
<dbReference type="eggNOG" id="COG1760">
    <property type="taxonomic scope" value="Bacteria"/>
</dbReference>
<name>G5K0N3_9STRE</name>
<evidence type="ECO:0000256" key="1">
    <source>
        <dbReference type="ARBA" id="ARBA00001966"/>
    </source>
</evidence>
<gene>
    <name evidence="14" type="ORF">STRIC_0159</name>
</gene>
<dbReference type="GO" id="GO:0006094">
    <property type="term" value="P:gluconeogenesis"/>
    <property type="evidence" value="ECO:0007669"/>
    <property type="project" value="UniProtKB-KW"/>
</dbReference>
<accession>G5K0N3</accession>
<dbReference type="STRING" id="764299.STRIC_0159"/>
<dbReference type="PANTHER" id="PTHR30182:SF1">
    <property type="entry name" value="L-SERINE DEHYDRATASE 1"/>
    <property type="match status" value="1"/>
</dbReference>